<reference evidence="5 6" key="1">
    <citation type="submission" date="2021-01" db="EMBL/GenBank/DDBJ databases">
        <title>Genome sequence of Shewanella schlegeliana JCM 11561.</title>
        <authorList>
            <person name="Zhang H."/>
            <person name="Li C."/>
        </authorList>
    </citation>
    <scope>NUCLEOTIDE SEQUENCE [LARGE SCALE GENOMIC DNA]</scope>
    <source>
        <strain evidence="5 6">JCM 11561</strain>
    </source>
</reference>
<dbReference type="PANTHER" id="PTHR23073">
    <property type="entry name" value="26S PROTEASOME REGULATORY SUBUNIT"/>
    <property type="match status" value="1"/>
</dbReference>
<proteinExistence type="inferred from homology"/>
<protein>
    <submittedName>
        <fullName evidence="5">ATP-binding protein</fullName>
    </submittedName>
</protein>
<dbReference type="Gene3D" id="3.40.50.300">
    <property type="entry name" value="P-loop containing nucleotide triphosphate hydrolases"/>
    <property type="match status" value="1"/>
</dbReference>
<dbReference type="SMART" id="SM00382">
    <property type="entry name" value="AAA"/>
    <property type="match status" value="1"/>
</dbReference>
<name>A0ABS1T007_9GAMM</name>
<dbReference type="RefSeq" id="WP_202722366.1">
    <property type="nucleotide sequence ID" value="NZ_BPEX01000053.1"/>
</dbReference>
<dbReference type="InterPro" id="IPR003959">
    <property type="entry name" value="ATPase_AAA_core"/>
</dbReference>
<organism evidence="5 6">
    <name type="scientific">Shewanella schlegeliana</name>
    <dbReference type="NCBI Taxonomy" id="190308"/>
    <lineage>
        <taxon>Bacteria</taxon>
        <taxon>Pseudomonadati</taxon>
        <taxon>Pseudomonadota</taxon>
        <taxon>Gammaproteobacteria</taxon>
        <taxon>Alteromonadales</taxon>
        <taxon>Shewanellaceae</taxon>
        <taxon>Shewanella</taxon>
    </lineage>
</organism>
<comment type="similarity">
    <text evidence="1">Belongs to the AAA ATPase family.</text>
</comment>
<dbReference type="InterPro" id="IPR027417">
    <property type="entry name" value="P-loop_NTPase"/>
</dbReference>
<dbReference type="InterPro" id="IPR050221">
    <property type="entry name" value="26S_Proteasome_ATPase"/>
</dbReference>
<dbReference type="InterPro" id="IPR003593">
    <property type="entry name" value="AAA+_ATPase"/>
</dbReference>
<dbReference type="Pfam" id="PF00004">
    <property type="entry name" value="AAA"/>
    <property type="match status" value="1"/>
</dbReference>
<keyword evidence="6" id="KW-1185">Reference proteome</keyword>
<gene>
    <name evidence="5" type="ORF">JMA39_13370</name>
</gene>
<comment type="caution">
    <text evidence="5">The sequence shown here is derived from an EMBL/GenBank/DDBJ whole genome shotgun (WGS) entry which is preliminary data.</text>
</comment>
<evidence type="ECO:0000256" key="3">
    <source>
        <dbReference type="ARBA" id="ARBA00022840"/>
    </source>
</evidence>
<dbReference type="GO" id="GO:0005524">
    <property type="term" value="F:ATP binding"/>
    <property type="evidence" value="ECO:0007669"/>
    <property type="project" value="UniProtKB-KW"/>
</dbReference>
<evidence type="ECO:0000313" key="5">
    <source>
        <dbReference type="EMBL" id="MBL4914107.1"/>
    </source>
</evidence>
<keyword evidence="2" id="KW-0547">Nucleotide-binding</keyword>
<evidence type="ECO:0000259" key="4">
    <source>
        <dbReference type="SMART" id="SM00382"/>
    </source>
</evidence>
<accession>A0ABS1T007</accession>
<dbReference type="CDD" id="cd19481">
    <property type="entry name" value="RecA-like_protease"/>
    <property type="match status" value="1"/>
</dbReference>
<dbReference type="Proteomes" id="UP000604898">
    <property type="component" value="Unassembled WGS sequence"/>
</dbReference>
<evidence type="ECO:0000256" key="2">
    <source>
        <dbReference type="ARBA" id="ARBA00022741"/>
    </source>
</evidence>
<feature type="domain" description="AAA+ ATPase" evidence="4">
    <location>
        <begin position="125"/>
        <end position="257"/>
    </location>
</feature>
<dbReference type="SUPFAM" id="SSF52540">
    <property type="entry name" value="P-loop containing nucleoside triphosphate hydrolases"/>
    <property type="match status" value="1"/>
</dbReference>
<keyword evidence="3 5" id="KW-0067">ATP-binding</keyword>
<dbReference type="EMBL" id="JAESVD010000007">
    <property type="protein sequence ID" value="MBL4914107.1"/>
    <property type="molecule type" value="Genomic_DNA"/>
</dbReference>
<sequence>MASANQIKQLVRHFIKKDEKRFLSVVLQIAAHEAKIGHTKVAEELRNLVDNAKLTFSSPASLVPEVLSSNSSRIDLARANELFSVSHPTLTFKNMILSSDIEGKLIRFLDENRNSTKIRQYGLVPRRHLLLYGPPGTGKTMSASVIAHELHLPLFTVRMDSLMTKFMGETSAKLRSIFEYINSHKGVYLFDEFDSIGTKRSVTNDVGEIRRVLNTFLQLLDEHESDSLIISATNHKEILDHALYRRFDDVIEYDRPTELSIIELIESRFISFKLNVVNTEVIVEAAQGLSYAEIRKSCDDAIKYSLINNVKTVEQELLVSLLMERRSYQN</sequence>
<evidence type="ECO:0000313" key="6">
    <source>
        <dbReference type="Proteomes" id="UP000604898"/>
    </source>
</evidence>
<evidence type="ECO:0000256" key="1">
    <source>
        <dbReference type="ARBA" id="ARBA00006914"/>
    </source>
</evidence>